<feature type="compositionally biased region" description="Basic residues" evidence="1">
    <location>
        <begin position="155"/>
        <end position="169"/>
    </location>
</feature>
<protein>
    <submittedName>
        <fullName evidence="3">Uncharacterized protein</fullName>
    </submittedName>
</protein>
<keyword evidence="2" id="KW-0472">Membrane</keyword>
<dbReference type="AlphaFoldDB" id="A0A9D1MSQ1"/>
<dbReference type="Proteomes" id="UP000824142">
    <property type="component" value="Unassembled WGS sequence"/>
</dbReference>
<feature type="region of interest" description="Disordered" evidence="1">
    <location>
        <begin position="144"/>
        <end position="169"/>
    </location>
</feature>
<evidence type="ECO:0000313" key="4">
    <source>
        <dbReference type="Proteomes" id="UP000824142"/>
    </source>
</evidence>
<keyword evidence="2" id="KW-1133">Transmembrane helix</keyword>
<evidence type="ECO:0000256" key="2">
    <source>
        <dbReference type="SAM" id="Phobius"/>
    </source>
</evidence>
<keyword evidence="2" id="KW-0812">Transmembrane</keyword>
<evidence type="ECO:0000313" key="3">
    <source>
        <dbReference type="EMBL" id="HIU65506.1"/>
    </source>
</evidence>
<dbReference type="EMBL" id="DVNO01000021">
    <property type="protein sequence ID" value="HIU65506.1"/>
    <property type="molecule type" value="Genomic_DNA"/>
</dbReference>
<sequence>MFLKAKITLTIVALYEILVVILLQSQRVCDAMFGVSFCDANVFKYFIMCFAVPMIVFLIVMWIMDIIDHVRRRHTLFYKATHAMKNIAENVKERVSESVSSGDLEKLITAALMVGLKRYADKNPKAKRVLDEMNKVDADYEEYDDMDAEEEPVAKRRNKTKKSKGKGKK</sequence>
<organism evidence="3 4">
    <name type="scientific">Candidatus Enterousia avicola</name>
    <dbReference type="NCBI Taxonomy" id="2840787"/>
    <lineage>
        <taxon>Bacteria</taxon>
        <taxon>Pseudomonadati</taxon>
        <taxon>Pseudomonadota</taxon>
        <taxon>Alphaproteobacteria</taxon>
        <taxon>Candidatus Enterousia</taxon>
    </lineage>
</organism>
<feature type="transmembrane region" description="Helical" evidence="2">
    <location>
        <begin position="7"/>
        <end position="25"/>
    </location>
</feature>
<comment type="caution">
    <text evidence="3">The sequence shown here is derived from an EMBL/GenBank/DDBJ whole genome shotgun (WGS) entry which is preliminary data.</text>
</comment>
<name>A0A9D1MSQ1_9PROT</name>
<reference evidence="3" key="2">
    <citation type="journal article" date="2021" name="PeerJ">
        <title>Extensive microbial diversity within the chicken gut microbiome revealed by metagenomics and culture.</title>
        <authorList>
            <person name="Gilroy R."/>
            <person name="Ravi A."/>
            <person name="Getino M."/>
            <person name="Pursley I."/>
            <person name="Horton D.L."/>
            <person name="Alikhan N.F."/>
            <person name="Baker D."/>
            <person name="Gharbi K."/>
            <person name="Hall N."/>
            <person name="Watson M."/>
            <person name="Adriaenssens E.M."/>
            <person name="Foster-Nyarko E."/>
            <person name="Jarju S."/>
            <person name="Secka A."/>
            <person name="Antonio M."/>
            <person name="Oren A."/>
            <person name="Chaudhuri R.R."/>
            <person name="La Ragione R."/>
            <person name="Hildebrand F."/>
            <person name="Pallen M.J."/>
        </authorList>
    </citation>
    <scope>NUCLEOTIDE SEQUENCE</scope>
    <source>
        <strain evidence="3">CHK136-897</strain>
    </source>
</reference>
<gene>
    <name evidence="3" type="ORF">IAC63_02600</name>
</gene>
<evidence type="ECO:0000256" key="1">
    <source>
        <dbReference type="SAM" id="MobiDB-lite"/>
    </source>
</evidence>
<feature type="transmembrane region" description="Helical" evidence="2">
    <location>
        <begin position="45"/>
        <end position="64"/>
    </location>
</feature>
<proteinExistence type="predicted"/>
<reference evidence="3" key="1">
    <citation type="submission" date="2020-10" db="EMBL/GenBank/DDBJ databases">
        <authorList>
            <person name="Gilroy R."/>
        </authorList>
    </citation>
    <scope>NUCLEOTIDE SEQUENCE</scope>
    <source>
        <strain evidence="3">CHK136-897</strain>
    </source>
</reference>
<accession>A0A9D1MSQ1</accession>